<dbReference type="PANTHER" id="PTHR12210">
    <property type="entry name" value="DULLARD PROTEIN PHOSPHATASE"/>
    <property type="match status" value="1"/>
</dbReference>
<feature type="region of interest" description="Disordered" evidence="1">
    <location>
        <begin position="14"/>
        <end position="117"/>
    </location>
</feature>
<dbReference type="Pfam" id="PF03031">
    <property type="entry name" value="NIF"/>
    <property type="match status" value="1"/>
</dbReference>
<dbReference type="EMBL" id="JASBNA010000001">
    <property type="protein sequence ID" value="KAK7696034.1"/>
    <property type="molecule type" value="Genomic_DNA"/>
</dbReference>
<dbReference type="InterPro" id="IPR011948">
    <property type="entry name" value="Dullard_phosphatase"/>
</dbReference>
<evidence type="ECO:0000313" key="3">
    <source>
        <dbReference type="EMBL" id="KAK7696034.1"/>
    </source>
</evidence>
<dbReference type="GO" id="GO:0016791">
    <property type="term" value="F:phosphatase activity"/>
    <property type="evidence" value="ECO:0007669"/>
    <property type="project" value="InterPro"/>
</dbReference>
<dbReference type="PROSITE" id="PS50969">
    <property type="entry name" value="FCP1"/>
    <property type="match status" value="1"/>
</dbReference>
<dbReference type="SMART" id="SM00577">
    <property type="entry name" value="CPDc"/>
    <property type="match status" value="1"/>
</dbReference>
<protein>
    <recommendedName>
        <fullName evidence="2">FCP1 homology domain-containing protein</fullName>
    </recommendedName>
</protein>
<comment type="caution">
    <text evidence="3">The sequence shown here is derived from an EMBL/GenBank/DDBJ whole genome shotgun (WGS) entry which is preliminary data.</text>
</comment>
<name>A0AAW0GX79_9APHY</name>
<dbReference type="SUPFAM" id="SSF56784">
    <property type="entry name" value="HAD-like"/>
    <property type="match status" value="1"/>
</dbReference>
<dbReference type="FunFam" id="3.40.50.1000:FF:000270">
    <property type="entry name" value="Nuclear envelope-endoplasmic reticulum network protein"/>
    <property type="match status" value="1"/>
</dbReference>
<evidence type="ECO:0000259" key="2">
    <source>
        <dbReference type="PROSITE" id="PS50969"/>
    </source>
</evidence>
<dbReference type="InterPro" id="IPR004274">
    <property type="entry name" value="FCP1_dom"/>
</dbReference>
<dbReference type="InterPro" id="IPR023214">
    <property type="entry name" value="HAD_sf"/>
</dbReference>
<dbReference type="Proteomes" id="UP001385951">
    <property type="component" value="Unassembled WGS sequence"/>
</dbReference>
<feature type="compositionally biased region" description="Low complexity" evidence="1">
    <location>
        <begin position="92"/>
        <end position="111"/>
    </location>
</feature>
<dbReference type="InterPro" id="IPR036412">
    <property type="entry name" value="HAD-like_sf"/>
</dbReference>
<gene>
    <name evidence="3" type="ORF">QCA50_000675</name>
</gene>
<dbReference type="CDD" id="cd07521">
    <property type="entry name" value="HAD_FCP1-like"/>
    <property type="match status" value="1"/>
</dbReference>
<feature type="compositionally biased region" description="Polar residues" evidence="1">
    <location>
        <begin position="45"/>
        <end position="58"/>
    </location>
</feature>
<sequence length="457" mass="51016">MNSLTYLSRQFDVLASPRTPPSTPVTESVPLLPETDNGEIGSLKRVQTWSTKLSSGDDLSSWPLRRSHSSPSDIHPGDPSLPDSIPPPVPSQPSTSQMSKPSSRRPSVSVSEKPIRPKSSTETLLRRIFFIRVLLSLWHRVYNLWISMTRQNGLVRAPEVVVEEGTDEEEKYSDEEYKDEKPLGLEMHPAPPHPPPIQSSSPPTPLEYLNPVTRSDSSPAIPQFDPPVIIESGSTITVTTASRVNDSPNRRTPTPTLPTHKTPLHRQKTLVLDLDETLIHSTSRPVDLHHGGGVLSTFGFGRRNKGAGYTVEVVLGGRSTIYHVYKRPFVDYFLRKVSAWYTLVIFTASMQEYADPVIDWLDAGRGILTRRFFRESCTQLPNGSYTKDLSIVEQDMSRVCLVDNSPVCYIQNEANGIPIEGWTHDPHDEALLDLLPVLDSLRFTGDVRRVLGIRGFS</sequence>
<dbReference type="AlphaFoldDB" id="A0AAW0GX79"/>
<accession>A0AAW0GX79</accession>
<reference evidence="3 4" key="1">
    <citation type="submission" date="2022-09" db="EMBL/GenBank/DDBJ databases">
        <authorList>
            <person name="Palmer J.M."/>
        </authorList>
    </citation>
    <scope>NUCLEOTIDE SEQUENCE [LARGE SCALE GENOMIC DNA]</scope>
    <source>
        <strain evidence="3 4">DSM 7382</strain>
    </source>
</reference>
<dbReference type="InterPro" id="IPR050365">
    <property type="entry name" value="TIM50"/>
</dbReference>
<dbReference type="Gene3D" id="3.40.50.1000">
    <property type="entry name" value="HAD superfamily/HAD-like"/>
    <property type="match status" value="1"/>
</dbReference>
<evidence type="ECO:0000256" key="1">
    <source>
        <dbReference type="SAM" id="MobiDB-lite"/>
    </source>
</evidence>
<keyword evidence="4" id="KW-1185">Reference proteome</keyword>
<feature type="domain" description="FCP1 homology" evidence="2">
    <location>
        <begin position="263"/>
        <end position="441"/>
    </location>
</feature>
<proteinExistence type="predicted"/>
<evidence type="ECO:0000313" key="4">
    <source>
        <dbReference type="Proteomes" id="UP001385951"/>
    </source>
</evidence>
<organism evidence="3 4">
    <name type="scientific">Cerrena zonata</name>
    <dbReference type="NCBI Taxonomy" id="2478898"/>
    <lineage>
        <taxon>Eukaryota</taxon>
        <taxon>Fungi</taxon>
        <taxon>Dikarya</taxon>
        <taxon>Basidiomycota</taxon>
        <taxon>Agaricomycotina</taxon>
        <taxon>Agaricomycetes</taxon>
        <taxon>Polyporales</taxon>
        <taxon>Cerrenaceae</taxon>
        <taxon>Cerrena</taxon>
    </lineage>
</organism>
<dbReference type="NCBIfam" id="TIGR02251">
    <property type="entry name" value="HIF-SF_euk"/>
    <property type="match status" value="1"/>
</dbReference>